<dbReference type="Gene3D" id="3.30.420.10">
    <property type="entry name" value="Ribonuclease H-like superfamily/Ribonuclease H"/>
    <property type="match status" value="1"/>
</dbReference>
<dbReference type="Proteomes" id="UP001458880">
    <property type="component" value="Unassembled WGS sequence"/>
</dbReference>
<evidence type="ECO:0000313" key="2">
    <source>
        <dbReference type="EMBL" id="KAK9745730.1"/>
    </source>
</evidence>
<dbReference type="PANTHER" id="PTHR37984">
    <property type="entry name" value="PROTEIN CBG26694"/>
    <property type="match status" value="1"/>
</dbReference>
<evidence type="ECO:0000259" key="1">
    <source>
        <dbReference type="PROSITE" id="PS50994"/>
    </source>
</evidence>
<dbReference type="InterPro" id="IPR050951">
    <property type="entry name" value="Retrovirus_Pol_polyprotein"/>
</dbReference>
<dbReference type="InterPro" id="IPR001584">
    <property type="entry name" value="Integrase_cat-core"/>
</dbReference>
<evidence type="ECO:0000313" key="3">
    <source>
        <dbReference type="Proteomes" id="UP001458880"/>
    </source>
</evidence>
<keyword evidence="3" id="KW-1185">Reference proteome</keyword>
<dbReference type="PROSITE" id="PS50994">
    <property type="entry name" value="INTEGRASE"/>
    <property type="match status" value="1"/>
</dbReference>
<gene>
    <name evidence="2" type="ORF">QE152_g6704</name>
</gene>
<dbReference type="InterPro" id="IPR036397">
    <property type="entry name" value="RNaseH_sf"/>
</dbReference>
<dbReference type="Pfam" id="PF00665">
    <property type="entry name" value="rve"/>
    <property type="match status" value="1"/>
</dbReference>
<proteinExistence type="predicted"/>
<comment type="caution">
    <text evidence="2">The sequence shown here is derived from an EMBL/GenBank/DDBJ whole genome shotgun (WGS) entry which is preliminary data.</text>
</comment>
<protein>
    <submittedName>
        <fullName evidence="2">Integrase core domain</fullName>
    </submittedName>
</protein>
<dbReference type="PANTHER" id="PTHR37984:SF5">
    <property type="entry name" value="PROTEIN NYNRIN-LIKE"/>
    <property type="match status" value="1"/>
</dbReference>
<name>A0AAW1MG43_POPJA</name>
<feature type="domain" description="Integrase catalytic" evidence="1">
    <location>
        <begin position="34"/>
        <end position="127"/>
    </location>
</feature>
<sequence length="160" mass="18026">MLSDVASYIRKCTTCIKAKPVQRKPAGCMGGHSLIDKPWDVLSIDIVGPLPRTKRGFNYILVVADCFSKFVLTFPLRKASTKQIVGLLEDNVFLLFGVPRRIICDNGVQFKSRDFRRFFVDLRVSLVCTVTSDCVCKKLMKNRKLVMTCVIDPFVSSLIS</sequence>
<dbReference type="SUPFAM" id="SSF53098">
    <property type="entry name" value="Ribonuclease H-like"/>
    <property type="match status" value="1"/>
</dbReference>
<reference evidence="2 3" key="1">
    <citation type="journal article" date="2024" name="BMC Genomics">
        <title>De novo assembly and annotation of Popillia japonica's genome with initial clues to its potential as an invasive pest.</title>
        <authorList>
            <person name="Cucini C."/>
            <person name="Boschi S."/>
            <person name="Funari R."/>
            <person name="Cardaioli E."/>
            <person name="Iannotti N."/>
            <person name="Marturano G."/>
            <person name="Paoli F."/>
            <person name="Bruttini M."/>
            <person name="Carapelli A."/>
            <person name="Frati F."/>
            <person name="Nardi F."/>
        </authorList>
    </citation>
    <scope>NUCLEOTIDE SEQUENCE [LARGE SCALE GENOMIC DNA]</scope>
    <source>
        <strain evidence="2">DMR45628</strain>
    </source>
</reference>
<accession>A0AAW1MG43</accession>
<dbReference type="EMBL" id="JASPKY010000046">
    <property type="protein sequence ID" value="KAK9745730.1"/>
    <property type="molecule type" value="Genomic_DNA"/>
</dbReference>
<dbReference type="AlphaFoldDB" id="A0AAW1MG43"/>
<dbReference type="GO" id="GO:0003676">
    <property type="term" value="F:nucleic acid binding"/>
    <property type="evidence" value="ECO:0007669"/>
    <property type="project" value="InterPro"/>
</dbReference>
<dbReference type="InterPro" id="IPR012337">
    <property type="entry name" value="RNaseH-like_sf"/>
</dbReference>
<dbReference type="GO" id="GO:0015074">
    <property type="term" value="P:DNA integration"/>
    <property type="evidence" value="ECO:0007669"/>
    <property type="project" value="InterPro"/>
</dbReference>
<organism evidence="2 3">
    <name type="scientific">Popillia japonica</name>
    <name type="common">Japanese beetle</name>
    <dbReference type="NCBI Taxonomy" id="7064"/>
    <lineage>
        <taxon>Eukaryota</taxon>
        <taxon>Metazoa</taxon>
        <taxon>Ecdysozoa</taxon>
        <taxon>Arthropoda</taxon>
        <taxon>Hexapoda</taxon>
        <taxon>Insecta</taxon>
        <taxon>Pterygota</taxon>
        <taxon>Neoptera</taxon>
        <taxon>Endopterygota</taxon>
        <taxon>Coleoptera</taxon>
        <taxon>Polyphaga</taxon>
        <taxon>Scarabaeiformia</taxon>
        <taxon>Scarabaeidae</taxon>
        <taxon>Rutelinae</taxon>
        <taxon>Popillia</taxon>
    </lineage>
</organism>